<accession>A0AAE0P817</accession>
<dbReference type="InterPro" id="IPR045518">
    <property type="entry name" value="2EXR"/>
</dbReference>
<evidence type="ECO:0000313" key="3">
    <source>
        <dbReference type="Proteomes" id="UP001285441"/>
    </source>
</evidence>
<protein>
    <recommendedName>
        <fullName evidence="1">2EXR domain-containing protein</fullName>
    </recommendedName>
</protein>
<gene>
    <name evidence="2" type="ORF">B0H63DRAFT_462536</name>
</gene>
<dbReference type="EMBL" id="JAULSW010000001">
    <property type="protein sequence ID" value="KAK3395007.1"/>
    <property type="molecule type" value="Genomic_DNA"/>
</dbReference>
<keyword evidence="3" id="KW-1185">Reference proteome</keyword>
<sequence length="407" mass="46833">MDSHSDSSEDELLICPHMAAPSERGLRLPREERQSNTQGYQQHLWSWIEIAEAMLSEAHVPDELRHGILMRIFPANDMHRAHRAVEGFGTVVANSSPSSPPGSFYRFPDLPIELRLQIWALAATDPPRILRWTSGALPSPMNRPRRRPIIAAVCREAWHVVAGIGSYVPLPDVPKKPWSAFHDITFVGFRGGFMDTRINPIEVEFLGRRDTIAVEYEKFVNYPDPRAPAFAWLEHVKGPKTLVLVMESPKIMISRDTHSSDCCGPNYQLISRKYATVSSELTKMVTYDDDREELERLDMMWRDIDTNSMWVWKKDNSTSIKTSSVATVRSRARCLGCERRLWREEYADKAKLAWLKWVAGPERRRDTDVFPDEDSYNKASPWIRETSKRIPRIQPAIMLSLVLDNDY</sequence>
<feature type="domain" description="2EXR" evidence="1">
    <location>
        <begin position="104"/>
        <end position="162"/>
    </location>
</feature>
<dbReference type="Proteomes" id="UP001285441">
    <property type="component" value="Unassembled WGS sequence"/>
</dbReference>
<name>A0AAE0P817_9PEZI</name>
<evidence type="ECO:0000259" key="1">
    <source>
        <dbReference type="Pfam" id="PF20150"/>
    </source>
</evidence>
<organism evidence="2 3">
    <name type="scientific">Podospora didyma</name>
    <dbReference type="NCBI Taxonomy" id="330526"/>
    <lineage>
        <taxon>Eukaryota</taxon>
        <taxon>Fungi</taxon>
        <taxon>Dikarya</taxon>
        <taxon>Ascomycota</taxon>
        <taxon>Pezizomycotina</taxon>
        <taxon>Sordariomycetes</taxon>
        <taxon>Sordariomycetidae</taxon>
        <taxon>Sordariales</taxon>
        <taxon>Podosporaceae</taxon>
        <taxon>Podospora</taxon>
    </lineage>
</organism>
<reference evidence="2" key="2">
    <citation type="submission" date="2023-06" db="EMBL/GenBank/DDBJ databases">
        <authorList>
            <consortium name="Lawrence Berkeley National Laboratory"/>
            <person name="Haridas S."/>
            <person name="Hensen N."/>
            <person name="Bonometti L."/>
            <person name="Westerberg I."/>
            <person name="Brannstrom I.O."/>
            <person name="Guillou S."/>
            <person name="Cros-Aarteil S."/>
            <person name="Calhoun S."/>
            <person name="Kuo A."/>
            <person name="Mondo S."/>
            <person name="Pangilinan J."/>
            <person name="Riley R."/>
            <person name="LaButti K."/>
            <person name="Andreopoulos B."/>
            <person name="Lipzen A."/>
            <person name="Chen C."/>
            <person name="Yanf M."/>
            <person name="Daum C."/>
            <person name="Ng V."/>
            <person name="Clum A."/>
            <person name="Steindorff A."/>
            <person name="Ohm R."/>
            <person name="Martin F."/>
            <person name="Silar P."/>
            <person name="Natvig D."/>
            <person name="Lalanne C."/>
            <person name="Gautier V."/>
            <person name="Ament-velasquez S.L."/>
            <person name="Kruys A."/>
            <person name="Hutchinson M.I."/>
            <person name="Powell A.J."/>
            <person name="Barry K."/>
            <person name="Miller A.N."/>
            <person name="Grigoriev I.V."/>
            <person name="Debuchy R."/>
            <person name="Gladieux P."/>
            <person name="Thoren M.H."/>
            <person name="Johannesson H."/>
        </authorList>
    </citation>
    <scope>NUCLEOTIDE SEQUENCE</scope>
    <source>
        <strain evidence="2">CBS 232.78</strain>
    </source>
</reference>
<evidence type="ECO:0000313" key="2">
    <source>
        <dbReference type="EMBL" id="KAK3395007.1"/>
    </source>
</evidence>
<comment type="caution">
    <text evidence="2">The sequence shown here is derived from an EMBL/GenBank/DDBJ whole genome shotgun (WGS) entry which is preliminary data.</text>
</comment>
<dbReference type="Pfam" id="PF20150">
    <property type="entry name" value="2EXR"/>
    <property type="match status" value="1"/>
</dbReference>
<proteinExistence type="predicted"/>
<reference evidence="2" key="1">
    <citation type="journal article" date="2023" name="Mol. Phylogenet. Evol.">
        <title>Genome-scale phylogeny and comparative genomics of the fungal order Sordariales.</title>
        <authorList>
            <person name="Hensen N."/>
            <person name="Bonometti L."/>
            <person name="Westerberg I."/>
            <person name="Brannstrom I.O."/>
            <person name="Guillou S."/>
            <person name="Cros-Aarteil S."/>
            <person name="Calhoun S."/>
            <person name="Haridas S."/>
            <person name="Kuo A."/>
            <person name="Mondo S."/>
            <person name="Pangilinan J."/>
            <person name="Riley R."/>
            <person name="LaButti K."/>
            <person name="Andreopoulos B."/>
            <person name="Lipzen A."/>
            <person name="Chen C."/>
            <person name="Yan M."/>
            <person name="Daum C."/>
            <person name="Ng V."/>
            <person name="Clum A."/>
            <person name="Steindorff A."/>
            <person name="Ohm R.A."/>
            <person name="Martin F."/>
            <person name="Silar P."/>
            <person name="Natvig D.O."/>
            <person name="Lalanne C."/>
            <person name="Gautier V."/>
            <person name="Ament-Velasquez S.L."/>
            <person name="Kruys A."/>
            <person name="Hutchinson M.I."/>
            <person name="Powell A.J."/>
            <person name="Barry K."/>
            <person name="Miller A.N."/>
            <person name="Grigoriev I.V."/>
            <person name="Debuchy R."/>
            <person name="Gladieux P."/>
            <person name="Hiltunen Thoren M."/>
            <person name="Johannesson H."/>
        </authorList>
    </citation>
    <scope>NUCLEOTIDE SEQUENCE</scope>
    <source>
        <strain evidence="2">CBS 232.78</strain>
    </source>
</reference>
<dbReference type="AlphaFoldDB" id="A0AAE0P817"/>